<evidence type="ECO:0000256" key="7">
    <source>
        <dbReference type="ARBA" id="ARBA00023033"/>
    </source>
</evidence>
<keyword evidence="9" id="KW-1185">Reference proteome</keyword>
<comment type="caution">
    <text evidence="8">The sequence shown here is derived from an EMBL/GenBank/DDBJ whole genome shotgun (WGS) entry which is preliminary data.</text>
</comment>
<evidence type="ECO:0000256" key="3">
    <source>
        <dbReference type="ARBA" id="ARBA00007992"/>
    </source>
</evidence>
<comment type="cofactor">
    <cofactor evidence="1">
        <name>FAD</name>
        <dbReference type="ChEBI" id="CHEBI:57692"/>
    </cofactor>
</comment>
<keyword evidence="6" id="KW-0560">Oxidoreductase</keyword>
<evidence type="ECO:0000313" key="9">
    <source>
        <dbReference type="Proteomes" id="UP001610446"/>
    </source>
</evidence>
<comment type="pathway">
    <text evidence="2">Secondary metabolite biosynthesis.</text>
</comment>
<name>A0ABR4KWA4_9EURO</name>
<comment type="similarity">
    <text evidence="3">Belongs to the paxM FAD-dependent monooxygenase family.</text>
</comment>
<dbReference type="InterPro" id="IPR036188">
    <property type="entry name" value="FAD/NAD-bd_sf"/>
</dbReference>
<evidence type="ECO:0008006" key="10">
    <source>
        <dbReference type="Google" id="ProtNLM"/>
    </source>
</evidence>
<evidence type="ECO:0000256" key="5">
    <source>
        <dbReference type="ARBA" id="ARBA00022827"/>
    </source>
</evidence>
<dbReference type="PANTHER" id="PTHR47178:SF4">
    <property type="entry name" value="FAD-DEPENDENT MONOOXYGENASE APTC"/>
    <property type="match status" value="1"/>
</dbReference>
<evidence type="ECO:0000313" key="8">
    <source>
        <dbReference type="EMBL" id="KAL2856563.1"/>
    </source>
</evidence>
<protein>
    <recommendedName>
        <fullName evidence="10">FAD-binding domain-containing protein</fullName>
    </recommendedName>
</protein>
<dbReference type="PRINTS" id="PR00420">
    <property type="entry name" value="RNGMNOXGNASE"/>
</dbReference>
<keyword evidence="7" id="KW-0503">Monooxygenase</keyword>
<dbReference type="Proteomes" id="UP001610446">
    <property type="component" value="Unassembled WGS sequence"/>
</dbReference>
<gene>
    <name evidence="8" type="ORF">BJY01DRAFT_169842</name>
</gene>
<dbReference type="Gene3D" id="3.50.50.60">
    <property type="entry name" value="FAD/NAD(P)-binding domain"/>
    <property type="match status" value="1"/>
</dbReference>
<evidence type="ECO:0000256" key="1">
    <source>
        <dbReference type="ARBA" id="ARBA00001974"/>
    </source>
</evidence>
<evidence type="ECO:0000256" key="2">
    <source>
        <dbReference type="ARBA" id="ARBA00005179"/>
    </source>
</evidence>
<evidence type="ECO:0000256" key="4">
    <source>
        <dbReference type="ARBA" id="ARBA00022630"/>
    </source>
</evidence>
<evidence type="ECO:0000256" key="6">
    <source>
        <dbReference type="ARBA" id="ARBA00023002"/>
    </source>
</evidence>
<dbReference type="PANTHER" id="PTHR47178">
    <property type="entry name" value="MONOOXYGENASE, FAD-BINDING"/>
    <property type="match status" value="1"/>
</dbReference>
<dbReference type="SUPFAM" id="SSF51905">
    <property type="entry name" value="FAD/NAD(P)-binding domain"/>
    <property type="match status" value="1"/>
</dbReference>
<organism evidence="8 9">
    <name type="scientific">Aspergillus pseudoustus</name>
    <dbReference type="NCBI Taxonomy" id="1810923"/>
    <lineage>
        <taxon>Eukaryota</taxon>
        <taxon>Fungi</taxon>
        <taxon>Dikarya</taxon>
        <taxon>Ascomycota</taxon>
        <taxon>Pezizomycotina</taxon>
        <taxon>Eurotiomycetes</taxon>
        <taxon>Eurotiomycetidae</taxon>
        <taxon>Eurotiales</taxon>
        <taxon>Aspergillaceae</taxon>
        <taxon>Aspergillus</taxon>
        <taxon>Aspergillus subgen. Nidulantes</taxon>
    </lineage>
</organism>
<sequence length="428" mass="47008">MNNISSSDKNSLLPILIVGAGLSGLTTARLLTNAGIPNITFEASPPSRTQGYAISLRDWGYKSLLSALGGIPLSCLTKGVAPDRHIGGSGWIDQALNDNHTGVCLIKPPFEAKQSIIRANRNALRGWIADCGEEDIDIRFGHRLCGIQYEGSRENEHANGEGEEDQVIVAKFENGARYRGCMLVAADGVHSAARSLVLPKVVPEVVPVVVFHGELRLPREEFDKIVRPHCGESNIHAGVGDGFNTPLTICNITNTDVHLDWSYSRPSTGAGDPLYNPDISAEEAMIIPPTLLEEIATRDLAEPWSVFLNGKAMKSHRVFNWVSRCVFVTREDVDGCAEKGVVFIGDSWHAMPIFGGEGGNHAIVDGVELVKALEDVQGRGDVKKAIKVYYDGSWRRCQEAVKRSRQRFYTLHRPMSEWREIAEKRSQS</sequence>
<proteinExistence type="inferred from homology"/>
<dbReference type="EMBL" id="JBFXLU010000006">
    <property type="protein sequence ID" value="KAL2856563.1"/>
    <property type="molecule type" value="Genomic_DNA"/>
</dbReference>
<reference evidence="8 9" key="1">
    <citation type="submission" date="2024-07" db="EMBL/GenBank/DDBJ databases">
        <title>Section-level genome sequencing and comparative genomics of Aspergillus sections Usti and Cavernicolus.</title>
        <authorList>
            <consortium name="Lawrence Berkeley National Laboratory"/>
            <person name="Nybo J.L."/>
            <person name="Vesth T.C."/>
            <person name="Theobald S."/>
            <person name="Frisvad J.C."/>
            <person name="Larsen T.O."/>
            <person name="Kjaerboelling I."/>
            <person name="Rothschild-Mancinelli K."/>
            <person name="Lyhne E.K."/>
            <person name="Kogle M.E."/>
            <person name="Barry K."/>
            <person name="Clum A."/>
            <person name="Na H."/>
            <person name="Ledsgaard L."/>
            <person name="Lin J."/>
            <person name="Lipzen A."/>
            <person name="Kuo A."/>
            <person name="Riley R."/>
            <person name="Mondo S."/>
            <person name="Labutti K."/>
            <person name="Haridas S."/>
            <person name="Pangalinan J."/>
            <person name="Salamov A.A."/>
            <person name="Simmons B.A."/>
            <person name="Magnuson J.K."/>
            <person name="Chen J."/>
            <person name="Drula E."/>
            <person name="Henrissat B."/>
            <person name="Wiebenga A."/>
            <person name="Lubbers R.J."/>
            <person name="Gomes A.C."/>
            <person name="Makela M.R."/>
            <person name="Stajich J."/>
            <person name="Grigoriev I.V."/>
            <person name="Mortensen U.H."/>
            <person name="De Vries R.P."/>
            <person name="Baker S.E."/>
            <person name="Andersen M.R."/>
        </authorList>
    </citation>
    <scope>NUCLEOTIDE SEQUENCE [LARGE SCALE GENOMIC DNA]</scope>
    <source>
        <strain evidence="8 9">CBS 123904</strain>
    </source>
</reference>
<accession>A0ABR4KWA4</accession>
<keyword evidence="4" id="KW-0285">Flavoprotein</keyword>
<keyword evidence="5" id="KW-0274">FAD</keyword>